<dbReference type="Proteomes" id="UP000661507">
    <property type="component" value="Unassembled WGS sequence"/>
</dbReference>
<reference evidence="2" key="1">
    <citation type="journal article" date="2014" name="Int. J. Syst. Evol. Microbiol.">
        <title>Complete genome sequence of Corynebacterium casei LMG S-19264T (=DSM 44701T), isolated from a smear-ripened cheese.</title>
        <authorList>
            <consortium name="US DOE Joint Genome Institute (JGI-PGF)"/>
            <person name="Walter F."/>
            <person name="Albersmeier A."/>
            <person name="Kalinowski J."/>
            <person name="Ruckert C."/>
        </authorList>
    </citation>
    <scope>NUCLEOTIDE SEQUENCE</scope>
    <source>
        <strain evidence="2">CGMCC 1.3617</strain>
    </source>
</reference>
<evidence type="ECO:0000313" key="2">
    <source>
        <dbReference type="EMBL" id="GGJ41262.1"/>
    </source>
</evidence>
<accession>A0A917P047</accession>
<keyword evidence="3" id="KW-1185">Reference proteome</keyword>
<sequence length="73" mass="7892">MRRGWNRTRGPTHGTRRLLTCTDSVAEPKSKVAGEMFLAMTRTVLLVHAAASSSTKRVDDASAAWAGPPAARR</sequence>
<protein>
    <submittedName>
        <fullName evidence="2">Uncharacterized protein</fullName>
    </submittedName>
</protein>
<dbReference type="EMBL" id="BMKW01000020">
    <property type="protein sequence ID" value="GGJ41262.1"/>
    <property type="molecule type" value="Genomic_DNA"/>
</dbReference>
<name>A0A917P047_9PROT</name>
<reference evidence="2" key="2">
    <citation type="submission" date="2020-09" db="EMBL/GenBank/DDBJ databases">
        <authorList>
            <person name="Sun Q."/>
            <person name="Zhou Y."/>
        </authorList>
    </citation>
    <scope>NUCLEOTIDE SEQUENCE</scope>
    <source>
        <strain evidence="2">CGMCC 1.3617</strain>
    </source>
</reference>
<dbReference type="AlphaFoldDB" id="A0A917P047"/>
<gene>
    <name evidence="2" type="ORF">GCM10011320_56020</name>
</gene>
<feature type="region of interest" description="Disordered" evidence="1">
    <location>
        <begin position="51"/>
        <end position="73"/>
    </location>
</feature>
<evidence type="ECO:0000256" key="1">
    <source>
        <dbReference type="SAM" id="MobiDB-lite"/>
    </source>
</evidence>
<evidence type="ECO:0000313" key="3">
    <source>
        <dbReference type="Proteomes" id="UP000661507"/>
    </source>
</evidence>
<comment type="caution">
    <text evidence="2">The sequence shown here is derived from an EMBL/GenBank/DDBJ whole genome shotgun (WGS) entry which is preliminary data.</text>
</comment>
<proteinExistence type="predicted"/>
<feature type="compositionally biased region" description="Low complexity" evidence="1">
    <location>
        <begin position="61"/>
        <end position="73"/>
    </location>
</feature>
<organism evidence="2 3">
    <name type="scientific">Neoroseomonas lacus</name>
    <dbReference type="NCBI Taxonomy" id="287609"/>
    <lineage>
        <taxon>Bacteria</taxon>
        <taxon>Pseudomonadati</taxon>
        <taxon>Pseudomonadota</taxon>
        <taxon>Alphaproteobacteria</taxon>
        <taxon>Acetobacterales</taxon>
        <taxon>Acetobacteraceae</taxon>
        <taxon>Neoroseomonas</taxon>
    </lineage>
</organism>